<evidence type="ECO:0000256" key="1">
    <source>
        <dbReference type="SAM" id="Phobius"/>
    </source>
</evidence>
<evidence type="ECO:0000313" key="2">
    <source>
        <dbReference type="EMBL" id="GBB95573.1"/>
    </source>
</evidence>
<proteinExistence type="predicted"/>
<evidence type="ECO:0000313" key="3">
    <source>
        <dbReference type="EMBL" id="GES98795.1"/>
    </source>
</evidence>
<dbReference type="PANTHER" id="PTHR40638">
    <property type="entry name" value="UPF0591 MEMBRANE PROTEIN C15E1.02C"/>
    <property type="match status" value="1"/>
</dbReference>
<feature type="transmembrane region" description="Helical" evidence="1">
    <location>
        <begin position="60"/>
        <end position="78"/>
    </location>
</feature>
<accession>A0A2Z6QZH3</accession>
<feature type="transmembrane region" description="Helical" evidence="1">
    <location>
        <begin position="123"/>
        <end position="140"/>
    </location>
</feature>
<dbReference type="PANTHER" id="PTHR40638:SF1">
    <property type="entry name" value="UPF0591 MEMBRANE PROTEIN C15E1.02C"/>
    <property type="match status" value="1"/>
</dbReference>
<reference evidence="2 4" key="1">
    <citation type="submission" date="2017-11" db="EMBL/GenBank/DDBJ databases">
        <title>The genome of Rhizophagus clarus HR1 reveals common genetic basis of auxotrophy among arbuscular mycorrhizal fungi.</title>
        <authorList>
            <person name="Kobayashi Y."/>
        </authorList>
    </citation>
    <scope>NUCLEOTIDE SEQUENCE [LARGE SCALE GENOMIC DNA]</scope>
    <source>
        <strain evidence="2 4">HR1</strain>
    </source>
</reference>
<reference evidence="3" key="2">
    <citation type="submission" date="2019-10" db="EMBL/GenBank/DDBJ databases">
        <title>Conservation and host-specific expression of non-tandemly repeated heterogenous ribosome RNA gene in arbuscular mycorrhizal fungi.</title>
        <authorList>
            <person name="Maeda T."/>
            <person name="Kobayashi Y."/>
            <person name="Nakagawa T."/>
            <person name="Ezawa T."/>
            <person name="Yamaguchi K."/>
            <person name="Bino T."/>
            <person name="Nishimoto Y."/>
            <person name="Shigenobu S."/>
            <person name="Kawaguchi M."/>
        </authorList>
    </citation>
    <scope>NUCLEOTIDE SEQUENCE</scope>
    <source>
        <strain evidence="3">HR1</strain>
    </source>
</reference>
<keyword evidence="1" id="KW-1133">Transmembrane helix</keyword>
<comment type="caution">
    <text evidence="2">The sequence shown here is derived from an EMBL/GenBank/DDBJ whole genome shotgun (WGS) entry which is preliminary data.</text>
</comment>
<evidence type="ECO:0000313" key="4">
    <source>
        <dbReference type="Proteomes" id="UP000247702"/>
    </source>
</evidence>
<organism evidence="2 4">
    <name type="scientific">Rhizophagus clarus</name>
    <dbReference type="NCBI Taxonomy" id="94130"/>
    <lineage>
        <taxon>Eukaryota</taxon>
        <taxon>Fungi</taxon>
        <taxon>Fungi incertae sedis</taxon>
        <taxon>Mucoromycota</taxon>
        <taxon>Glomeromycotina</taxon>
        <taxon>Glomeromycetes</taxon>
        <taxon>Glomerales</taxon>
        <taxon>Glomeraceae</taxon>
        <taxon>Rhizophagus</taxon>
    </lineage>
</organism>
<keyword evidence="4" id="KW-1185">Reference proteome</keyword>
<dbReference type="Pfam" id="PF08570">
    <property type="entry name" value="DUF1761"/>
    <property type="match status" value="1"/>
</dbReference>
<dbReference type="EMBL" id="BLAL01000274">
    <property type="protein sequence ID" value="GES98795.1"/>
    <property type="molecule type" value="Genomic_DNA"/>
</dbReference>
<keyword evidence="1" id="KW-0812">Transmembrane</keyword>
<dbReference type="EMBL" id="BEXD01001746">
    <property type="protein sequence ID" value="GBB95573.1"/>
    <property type="molecule type" value="Genomic_DNA"/>
</dbReference>
<sequence length="143" mass="16102">MFLVPHVKLSAIIVGAAIEHVAAALIYGPLFGKKWIKAMSEDKHTNKWLPKNAETMKYRFIGSFILSTLQCYFTGLLLNLTNAQTNTQAFQLGMVLFLGWVIPDLGTQHIWESRPITLGYIKALRMLINTVGVSIAMFNWCTK</sequence>
<keyword evidence="1" id="KW-0472">Membrane</keyword>
<dbReference type="InterPro" id="IPR013879">
    <property type="entry name" value="DUF1761"/>
</dbReference>
<protein>
    <submittedName>
        <fullName evidence="3">DUF1761-domain-containing protein</fullName>
    </submittedName>
</protein>
<dbReference type="OrthoDB" id="2344991at2759"/>
<feature type="transmembrane region" description="Helical" evidence="1">
    <location>
        <begin position="12"/>
        <end position="31"/>
    </location>
</feature>
<gene>
    <name evidence="3" type="ORF">RCL2_002533100</name>
    <name evidence="2" type="ORF">RclHR1_02570007</name>
</gene>
<dbReference type="AlphaFoldDB" id="A0A2Z6QZH3"/>
<name>A0A2Z6QZH3_9GLOM</name>
<dbReference type="Proteomes" id="UP000247702">
    <property type="component" value="Unassembled WGS sequence"/>
</dbReference>
<feature type="transmembrane region" description="Helical" evidence="1">
    <location>
        <begin position="90"/>
        <end position="111"/>
    </location>
</feature>
<dbReference type="Proteomes" id="UP000615446">
    <property type="component" value="Unassembled WGS sequence"/>
</dbReference>